<dbReference type="Gene3D" id="4.10.410.60">
    <property type="match status" value="1"/>
</dbReference>
<comment type="caution">
    <text evidence="2">The sequence shown here is derived from an EMBL/GenBank/DDBJ whole genome shotgun (WGS) entry which is preliminary data.</text>
</comment>
<dbReference type="InterPro" id="IPR037229">
    <property type="entry name" value="Ribosomal_bL35_sf"/>
</dbReference>
<name>A0A2H0KQ13_9BACT</name>
<protein>
    <recommendedName>
        <fullName evidence="4">50S ribosomal protein L35</fullName>
    </recommendedName>
</protein>
<dbReference type="Proteomes" id="UP000231550">
    <property type="component" value="Unassembled WGS sequence"/>
</dbReference>
<dbReference type="AlphaFoldDB" id="A0A2H0KQ13"/>
<dbReference type="SUPFAM" id="SSF143034">
    <property type="entry name" value="L35p-like"/>
    <property type="match status" value="1"/>
</dbReference>
<gene>
    <name evidence="2" type="ORF">COV85_03325</name>
</gene>
<dbReference type="EMBL" id="PCVN01000084">
    <property type="protein sequence ID" value="PIQ74233.1"/>
    <property type="molecule type" value="Genomic_DNA"/>
</dbReference>
<evidence type="ECO:0000256" key="1">
    <source>
        <dbReference type="SAM" id="MobiDB-lite"/>
    </source>
</evidence>
<sequence length="65" mass="7621">MKTKSRKSILKRFKITSKKKLLRRPISQDHFNAKSSGQKTLQKHRSKKVSAIDTKIIKKQIPYNV</sequence>
<feature type="region of interest" description="Disordered" evidence="1">
    <location>
        <begin position="28"/>
        <end position="47"/>
    </location>
</feature>
<reference evidence="2 3" key="1">
    <citation type="submission" date="2017-09" db="EMBL/GenBank/DDBJ databases">
        <title>Depth-based differentiation of microbial function through sediment-hosted aquifers and enrichment of novel symbionts in the deep terrestrial subsurface.</title>
        <authorList>
            <person name="Probst A.J."/>
            <person name="Ladd B."/>
            <person name="Jarett J.K."/>
            <person name="Geller-Mcgrath D.E."/>
            <person name="Sieber C.M."/>
            <person name="Emerson J.B."/>
            <person name="Anantharaman K."/>
            <person name="Thomas B.C."/>
            <person name="Malmstrom R."/>
            <person name="Stieglmeier M."/>
            <person name="Klingl A."/>
            <person name="Woyke T."/>
            <person name="Ryan C.M."/>
            <person name="Banfield J.F."/>
        </authorList>
    </citation>
    <scope>NUCLEOTIDE SEQUENCE [LARGE SCALE GENOMIC DNA]</scope>
    <source>
        <strain evidence="2">CG11_big_fil_rev_8_21_14_0_20_44_10</strain>
    </source>
</reference>
<accession>A0A2H0KQ13</accession>
<evidence type="ECO:0000313" key="2">
    <source>
        <dbReference type="EMBL" id="PIQ74233.1"/>
    </source>
</evidence>
<proteinExistence type="predicted"/>
<feature type="compositionally biased region" description="Polar residues" evidence="1">
    <location>
        <begin position="29"/>
        <end position="40"/>
    </location>
</feature>
<evidence type="ECO:0000313" key="3">
    <source>
        <dbReference type="Proteomes" id="UP000231550"/>
    </source>
</evidence>
<organism evidence="2 3">
    <name type="scientific">Candidatus Portnoybacteria bacterium CG11_big_fil_rev_8_21_14_0_20_44_10</name>
    <dbReference type="NCBI Taxonomy" id="1974818"/>
    <lineage>
        <taxon>Bacteria</taxon>
        <taxon>Candidatus Portnoyibacteriota</taxon>
    </lineage>
</organism>
<evidence type="ECO:0008006" key="4">
    <source>
        <dbReference type="Google" id="ProtNLM"/>
    </source>
</evidence>